<dbReference type="InterPro" id="IPR009784">
    <property type="entry name" value="DUF1349"/>
</dbReference>
<reference evidence="1" key="1">
    <citation type="submission" date="2021-12" db="EMBL/GenBank/DDBJ databases">
        <authorList>
            <person name="King R."/>
        </authorList>
    </citation>
    <scope>NUCLEOTIDE SEQUENCE</scope>
</reference>
<gene>
    <name evidence="1" type="ORF">BEMITA_LOCUS5806</name>
</gene>
<dbReference type="PIRSF" id="PIRSF022704">
    <property type="entry name" value="UCP022704"/>
    <property type="match status" value="1"/>
</dbReference>
<dbReference type="Pfam" id="PF07081">
    <property type="entry name" value="DUF1349"/>
    <property type="match status" value="1"/>
</dbReference>
<dbReference type="InterPro" id="IPR013320">
    <property type="entry name" value="ConA-like_dom_sf"/>
</dbReference>
<dbReference type="PANTHER" id="PTHR35332:SF2">
    <property type="entry name" value="REGULATION OF ENOLASE PROTEIN 1"/>
    <property type="match status" value="1"/>
</dbReference>
<keyword evidence="2" id="KW-1185">Reference proteome</keyword>
<organism evidence="1 2">
    <name type="scientific">Bemisia tabaci</name>
    <name type="common">Sweetpotato whitefly</name>
    <name type="synonym">Aleurodes tabaci</name>
    <dbReference type="NCBI Taxonomy" id="7038"/>
    <lineage>
        <taxon>Eukaryota</taxon>
        <taxon>Metazoa</taxon>
        <taxon>Ecdysozoa</taxon>
        <taxon>Arthropoda</taxon>
        <taxon>Hexapoda</taxon>
        <taxon>Insecta</taxon>
        <taxon>Pterygota</taxon>
        <taxon>Neoptera</taxon>
        <taxon>Paraneoptera</taxon>
        <taxon>Hemiptera</taxon>
        <taxon>Sternorrhyncha</taxon>
        <taxon>Aleyrodoidea</taxon>
        <taxon>Aleyrodidae</taxon>
        <taxon>Aleyrodinae</taxon>
        <taxon>Bemisia</taxon>
    </lineage>
</organism>
<proteinExistence type="predicted"/>
<accession>A0A9P0A926</accession>
<dbReference type="KEGG" id="btab:109039426"/>
<dbReference type="Proteomes" id="UP001152759">
    <property type="component" value="Chromosome 3"/>
</dbReference>
<dbReference type="EMBL" id="OU963864">
    <property type="protein sequence ID" value="CAH0386734.1"/>
    <property type="molecule type" value="Genomic_DNA"/>
</dbReference>
<protein>
    <recommendedName>
        <fullName evidence="3">DUF1349 domain-containing protein</fullName>
    </recommendedName>
</protein>
<sequence>MGFSECSWLNAPAAWQLEGGTLTVTTDRGTDFWRETHYGFTRDTGHFFGRRTSGDFTAELRVRARFRELYDQAGLMVRLSDEEWLKAGLEISDGAPMASSVLTVGRSDWATAPYAHDATDFRIRVTVKAGVLRLQVSDDGLRWPLMRLCPFPVAESYTVGPMCCTPEREGLTVVFSEFRVSEPSDKALHDLS</sequence>
<evidence type="ECO:0000313" key="2">
    <source>
        <dbReference type="Proteomes" id="UP001152759"/>
    </source>
</evidence>
<dbReference type="SUPFAM" id="SSF49899">
    <property type="entry name" value="Concanavalin A-like lectins/glucanases"/>
    <property type="match status" value="1"/>
</dbReference>
<dbReference type="InterPro" id="IPR015987">
    <property type="entry name" value="UCP022704"/>
</dbReference>
<dbReference type="AlphaFoldDB" id="A0A9P0A926"/>
<dbReference type="Gene3D" id="2.60.120.200">
    <property type="match status" value="1"/>
</dbReference>
<name>A0A9P0A926_BEMTA</name>
<evidence type="ECO:0000313" key="1">
    <source>
        <dbReference type="EMBL" id="CAH0386734.1"/>
    </source>
</evidence>
<dbReference type="OrthoDB" id="42525at2759"/>
<dbReference type="PANTHER" id="PTHR35332">
    <property type="entry name" value="REGULATION OF ENOLASE PROTEIN 1"/>
    <property type="match status" value="1"/>
</dbReference>
<evidence type="ECO:0008006" key="3">
    <source>
        <dbReference type="Google" id="ProtNLM"/>
    </source>
</evidence>